<evidence type="ECO:0000313" key="4">
    <source>
        <dbReference type="Proteomes" id="UP000654670"/>
    </source>
</evidence>
<protein>
    <submittedName>
        <fullName evidence="3">Uncharacterized protein</fullName>
    </submittedName>
</protein>
<reference evidence="3" key="1">
    <citation type="journal article" date="2014" name="Int. J. Syst. Evol. Microbiol.">
        <title>Complete genome sequence of Corynebacterium casei LMG S-19264T (=DSM 44701T), isolated from a smear-ripened cheese.</title>
        <authorList>
            <consortium name="US DOE Joint Genome Institute (JGI-PGF)"/>
            <person name="Walter F."/>
            <person name="Albersmeier A."/>
            <person name="Kalinowski J."/>
            <person name="Ruckert C."/>
        </authorList>
    </citation>
    <scope>NUCLEOTIDE SEQUENCE</scope>
    <source>
        <strain evidence="3">JCM 15325</strain>
    </source>
</reference>
<gene>
    <name evidence="3" type="ORF">GCM10007968_28530</name>
</gene>
<dbReference type="RefSeq" id="WP_188804580.1">
    <property type="nucleotide sequence ID" value="NZ_BMOK01000016.1"/>
</dbReference>
<keyword evidence="4" id="KW-1185">Reference proteome</keyword>
<proteinExistence type="predicted"/>
<sequence>MPGKKTSEAQIKASRNWEAKNHERKRYMSKKSTAKSFIRIDANQADLDELKDLIREKEESLRSSNKE</sequence>
<reference evidence="3" key="2">
    <citation type="submission" date="2020-09" db="EMBL/GenBank/DDBJ databases">
        <authorList>
            <person name="Sun Q."/>
            <person name="Ohkuma M."/>
        </authorList>
    </citation>
    <scope>NUCLEOTIDE SEQUENCE</scope>
    <source>
        <strain evidence="3">JCM 15325</strain>
    </source>
</reference>
<name>A0A917W4V9_9BACL</name>
<accession>A0A917W4V9</accession>
<evidence type="ECO:0000313" key="3">
    <source>
        <dbReference type="EMBL" id="GGL62871.1"/>
    </source>
</evidence>
<evidence type="ECO:0000256" key="1">
    <source>
        <dbReference type="SAM" id="Coils"/>
    </source>
</evidence>
<comment type="caution">
    <text evidence="3">The sequence shown here is derived from an EMBL/GenBank/DDBJ whole genome shotgun (WGS) entry which is preliminary data.</text>
</comment>
<organism evidence="3 4">
    <name type="scientific">Sporolactobacillus putidus</name>
    <dbReference type="NCBI Taxonomy" id="492735"/>
    <lineage>
        <taxon>Bacteria</taxon>
        <taxon>Bacillati</taxon>
        <taxon>Bacillota</taxon>
        <taxon>Bacilli</taxon>
        <taxon>Bacillales</taxon>
        <taxon>Sporolactobacillaceae</taxon>
        <taxon>Sporolactobacillus</taxon>
    </lineage>
</organism>
<dbReference type="AlphaFoldDB" id="A0A917W4V9"/>
<dbReference type="EMBL" id="BMOK01000016">
    <property type="protein sequence ID" value="GGL62871.1"/>
    <property type="molecule type" value="Genomic_DNA"/>
</dbReference>
<feature type="region of interest" description="Disordered" evidence="2">
    <location>
        <begin position="1"/>
        <end position="33"/>
    </location>
</feature>
<dbReference type="Proteomes" id="UP000654670">
    <property type="component" value="Unassembled WGS sequence"/>
</dbReference>
<feature type="compositionally biased region" description="Basic residues" evidence="2">
    <location>
        <begin position="22"/>
        <end position="33"/>
    </location>
</feature>
<keyword evidence="1" id="KW-0175">Coiled coil</keyword>
<feature type="coiled-coil region" evidence="1">
    <location>
        <begin position="40"/>
        <end position="67"/>
    </location>
</feature>
<evidence type="ECO:0000256" key="2">
    <source>
        <dbReference type="SAM" id="MobiDB-lite"/>
    </source>
</evidence>